<keyword evidence="1" id="KW-0472">Membrane</keyword>
<evidence type="ECO:0000256" key="1">
    <source>
        <dbReference type="SAM" id="Phobius"/>
    </source>
</evidence>
<dbReference type="AlphaFoldDB" id="A0A067SS19"/>
<gene>
    <name evidence="2" type="ORF">GALMADRAFT_885383</name>
</gene>
<dbReference type="Proteomes" id="UP000027222">
    <property type="component" value="Unassembled WGS sequence"/>
</dbReference>
<reference evidence="3" key="1">
    <citation type="journal article" date="2014" name="Proc. Natl. Acad. Sci. U.S.A.">
        <title>Extensive sampling of basidiomycete genomes demonstrates inadequacy of the white-rot/brown-rot paradigm for wood decay fungi.</title>
        <authorList>
            <person name="Riley R."/>
            <person name="Salamov A.A."/>
            <person name="Brown D.W."/>
            <person name="Nagy L.G."/>
            <person name="Floudas D."/>
            <person name="Held B.W."/>
            <person name="Levasseur A."/>
            <person name="Lombard V."/>
            <person name="Morin E."/>
            <person name="Otillar R."/>
            <person name="Lindquist E.A."/>
            <person name="Sun H."/>
            <person name="LaButti K.M."/>
            <person name="Schmutz J."/>
            <person name="Jabbour D."/>
            <person name="Luo H."/>
            <person name="Baker S.E."/>
            <person name="Pisabarro A.G."/>
            <person name="Walton J.D."/>
            <person name="Blanchette R.A."/>
            <person name="Henrissat B."/>
            <person name="Martin F."/>
            <person name="Cullen D."/>
            <person name="Hibbett D.S."/>
            <person name="Grigoriev I.V."/>
        </authorList>
    </citation>
    <scope>NUCLEOTIDE SEQUENCE [LARGE SCALE GENOMIC DNA]</scope>
    <source>
        <strain evidence="3">CBS 339.88</strain>
    </source>
</reference>
<name>A0A067SS19_GALM3</name>
<evidence type="ECO:0000313" key="2">
    <source>
        <dbReference type="EMBL" id="KDR70449.1"/>
    </source>
</evidence>
<protein>
    <submittedName>
        <fullName evidence="2">Uncharacterized protein</fullName>
    </submittedName>
</protein>
<keyword evidence="1" id="KW-0812">Transmembrane</keyword>
<evidence type="ECO:0000313" key="3">
    <source>
        <dbReference type="Proteomes" id="UP000027222"/>
    </source>
</evidence>
<dbReference type="HOGENOM" id="CLU_2038252_0_0_1"/>
<sequence>MSRNVKSSWRSVVIRLRFIILFCSIVILPPQLDKDGQSKKYSPSPELVFSEIHRMQRIWKALSISNLSSGLMPSRHIGVVSSIKPEADYDLPAERRGLRALPSSVQSCRSSLFPIEPSLNA</sequence>
<feature type="transmembrane region" description="Helical" evidence="1">
    <location>
        <begin position="12"/>
        <end position="32"/>
    </location>
</feature>
<dbReference type="EMBL" id="KL142397">
    <property type="protein sequence ID" value="KDR70449.1"/>
    <property type="molecule type" value="Genomic_DNA"/>
</dbReference>
<keyword evidence="1" id="KW-1133">Transmembrane helix</keyword>
<accession>A0A067SS19</accession>
<keyword evidence="3" id="KW-1185">Reference proteome</keyword>
<proteinExistence type="predicted"/>
<organism evidence="2 3">
    <name type="scientific">Galerina marginata (strain CBS 339.88)</name>
    <dbReference type="NCBI Taxonomy" id="685588"/>
    <lineage>
        <taxon>Eukaryota</taxon>
        <taxon>Fungi</taxon>
        <taxon>Dikarya</taxon>
        <taxon>Basidiomycota</taxon>
        <taxon>Agaricomycotina</taxon>
        <taxon>Agaricomycetes</taxon>
        <taxon>Agaricomycetidae</taxon>
        <taxon>Agaricales</taxon>
        <taxon>Agaricineae</taxon>
        <taxon>Strophariaceae</taxon>
        <taxon>Galerina</taxon>
    </lineage>
</organism>